<sequence length="174" mass="19920">MASKRIAQSAINWSAIAERVPEHQRSNFLAFKAKSDGYLRRVTSQPEKPPAINWDFYKQKVPIAGMVDEFQKKYSALSIPFPPDTVSPQIDSQEKEIKAEIEKFKAESNANIAEYKKQIAHIASLLPYDQMTLEDYRDAHPEDALDPINRPTFWPHNPEEQPGYKEEQAPAAQH</sequence>
<dbReference type="InterPro" id="IPR008689">
    <property type="entry name" value="ATP_synth_F0_dsu_mt"/>
</dbReference>
<dbReference type="Gene3D" id="6.10.280.70">
    <property type="match status" value="1"/>
</dbReference>
<comment type="subcellular location">
    <subcellularLocation>
        <location evidence="1 10">Mitochondrion inner membrane</location>
    </subcellularLocation>
</comment>
<keyword evidence="3 10" id="KW-0813">Transport</keyword>
<keyword evidence="7 10" id="KW-0406">Ion transport</keyword>
<organism evidence="12 13">
    <name type="scientific">Ceutorhynchus assimilis</name>
    <name type="common">cabbage seed weevil</name>
    <dbReference type="NCBI Taxonomy" id="467358"/>
    <lineage>
        <taxon>Eukaryota</taxon>
        <taxon>Metazoa</taxon>
        <taxon>Ecdysozoa</taxon>
        <taxon>Arthropoda</taxon>
        <taxon>Hexapoda</taxon>
        <taxon>Insecta</taxon>
        <taxon>Pterygota</taxon>
        <taxon>Neoptera</taxon>
        <taxon>Endopterygota</taxon>
        <taxon>Coleoptera</taxon>
        <taxon>Polyphaga</taxon>
        <taxon>Cucujiformia</taxon>
        <taxon>Curculionidae</taxon>
        <taxon>Ceutorhynchinae</taxon>
        <taxon>Ceutorhynchus</taxon>
    </lineage>
</organism>
<name>A0A9N9QM18_9CUCU</name>
<feature type="region of interest" description="Disordered" evidence="11">
    <location>
        <begin position="141"/>
        <end position="174"/>
    </location>
</feature>
<dbReference type="AlphaFoldDB" id="A0A9N9QM18"/>
<evidence type="ECO:0000256" key="4">
    <source>
        <dbReference type="ARBA" id="ARBA00022547"/>
    </source>
</evidence>
<dbReference type="EMBL" id="OU892282">
    <property type="protein sequence ID" value="CAG9771052.1"/>
    <property type="molecule type" value="Genomic_DNA"/>
</dbReference>
<accession>A0A9N9QM18</accession>
<keyword evidence="9 10" id="KW-0472">Membrane</keyword>
<evidence type="ECO:0000256" key="2">
    <source>
        <dbReference type="ARBA" id="ARBA00006842"/>
    </source>
</evidence>
<evidence type="ECO:0000313" key="12">
    <source>
        <dbReference type="EMBL" id="CAG9771052.1"/>
    </source>
</evidence>
<evidence type="ECO:0000256" key="7">
    <source>
        <dbReference type="ARBA" id="ARBA00023065"/>
    </source>
</evidence>
<dbReference type="GO" id="GO:0005743">
    <property type="term" value="C:mitochondrial inner membrane"/>
    <property type="evidence" value="ECO:0007669"/>
    <property type="project" value="UniProtKB-SubCell"/>
</dbReference>
<keyword evidence="4" id="KW-0138">CF(0)</keyword>
<evidence type="ECO:0000256" key="9">
    <source>
        <dbReference type="ARBA" id="ARBA00023136"/>
    </source>
</evidence>
<dbReference type="GO" id="GO:0015078">
    <property type="term" value="F:proton transmembrane transporter activity"/>
    <property type="evidence" value="ECO:0007669"/>
    <property type="project" value="InterPro"/>
</dbReference>
<dbReference type="PANTHER" id="PTHR12700">
    <property type="entry name" value="ATP SYNTHASE SUBUNIT D, MITOCHONDRIAL"/>
    <property type="match status" value="1"/>
</dbReference>
<evidence type="ECO:0000256" key="6">
    <source>
        <dbReference type="ARBA" id="ARBA00022792"/>
    </source>
</evidence>
<dbReference type="Pfam" id="PF05873">
    <property type="entry name" value="Mt_ATP-synt_D"/>
    <property type="match status" value="1"/>
</dbReference>
<keyword evidence="5 10" id="KW-0375">Hydrogen ion transport</keyword>
<keyword evidence="13" id="KW-1185">Reference proteome</keyword>
<reference evidence="12" key="1">
    <citation type="submission" date="2022-01" db="EMBL/GenBank/DDBJ databases">
        <authorList>
            <person name="King R."/>
        </authorList>
    </citation>
    <scope>NUCLEOTIDE SEQUENCE</scope>
</reference>
<evidence type="ECO:0000256" key="10">
    <source>
        <dbReference type="PIRNR" id="PIRNR005514"/>
    </source>
</evidence>
<dbReference type="InterPro" id="IPR036228">
    <property type="entry name" value="ATP_synth_F0_dsu_sf_mt"/>
</dbReference>
<evidence type="ECO:0000256" key="1">
    <source>
        <dbReference type="ARBA" id="ARBA00004273"/>
    </source>
</evidence>
<evidence type="ECO:0000256" key="3">
    <source>
        <dbReference type="ARBA" id="ARBA00022448"/>
    </source>
</evidence>
<dbReference type="GO" id="GO:0045259">
    <property type="term" value="C:proton-transporting ATP synthase complex"/>
    <property type="evidence" value="ECO:0007669"/>
    <property type="project" value="UniProtKB-KW"/>
</dbReference>
<evidence type="ECO:0000313" key="13">
    <source>
        <dbReference type="Proteomes" id="UP001152799"/>
    </source>
</evidence>
<dbReference type="PIRSF" id="PIRSF005514">
    <property type="entry name" value="ATPase_F0_D_mt"/>
    <property type="match status" value="1"/>
</dbReference>
<dbReference type="OrthoDB" id="35799at2759"/>
<dbReference type="GO" id="GO:0015986">
    <property type="term" value="P:proton motive force-driven ATP synthesis"/>
    <property type="evidence" value="ECO:0007669"/>
    <property type="project" value="UniProtKB-UniRule"/>
</dbReference>
<comment type="function">
    <text evidence="10">Mitochondrial membrane ATP synthase (F(1)F(0) ATP synthase or Complex V) produces ATP from ADP in the presence of a proton gradient across the membrane which is generated by electron transport complexes of the respiratory chain. F-type ATPases consist of two structural domains, F(1) - containing the extramembraneous catalytic core, and F(0) - containing the membrane proton channel, linked together by a central stalk and a peripheral stalk. During catalysis, ATP synthesis in the catalytic domain of F(1) is coupled via a rotary mechanism of the central stalk subunits to proton translocation.</text>
</comment>
<gene>
    <name evidence="12" type="ORF">CEUTPL_LOCUS11494</name>
</gene>
<evidence type="ECO:0000256" key="8">
    <source>
        <dbReference type="ARBA" id="ARBA00023128"/>
    </source>
</evidence>
<proteinExistence type="inferred from homology"/>
<keyword evidence="8 10" id="KW-0496">Mitochondrion</keyword>
<evidence type="ECO:0000256" key="5">
    <source>
        <dbReference type="ARBA" id="ARBA00022781"/>
    </source>
</evidence>
<feature type="compositionally biased region" description="Basic and acidic residues" evidence="11">
    <location>
        <begin position="157"/>
        <end position="168"/>
    </location>
</feature>
<evidence type="ECO:0000256" key="11">
    <source>
        <dbReference type="SAM" id="MobiDB-lite"/>
    </source>
</evidence>
<comment type="similarity">
    <text evidence="2 10">Belongs to the ATPase d subunit family.</text>
</comment>
<keyword evidence="6 10" id="KW-0999">Mitochondrion inner membrane</keyword>
<dbReference type="Proteomes" id="UP001152799">
    <property type="component" value="Chromosome 6"/>
</dbReference>
<dbReference type="SUPFAM" id="SSF161065">
    <property type="entry name" value="ATP synthase D chain-like"/>
    <property type="match status" value="1"/>
</dbReference>
<protein>
    <recommendedName>
        <fullName evidence="10">ATP synthase subunit d, mitochondrial</fullName>
    </recommendedName>
</protein>